<gene>
    <name evidence="2" type="ORF">AT728_03235</name>
</gene>
<feature type="region of interest" description="Disordered" evidence="1">
    <location>
        <begin position="281"/>
        <end position="303"/>
    </location>
</feature>
<dbReference type="Proteomes" id="UP000054804">
    <property type="component" value="Unassembled WGS sequence"/>
</dbReference>
<evidence type="ECO:0000313" key="2">
    <source>
        <dbReference type="EMBL" id="KUF14236.1"/>
    </source>
</evidence>
<reference evidence="2 3" key="1">
    <citation type="submission" date="2015-12" db="EMBL/GenBank/DDBJ databases">
        <title>Draft genome sequence of Streptomyces silvensis ATCC 53525, a producer of novel hormone antagonists.</title>
        <authorList>
            <person name="Johnston C.W."/>
            <person name="Li Y."/>
            <person name="Magarvey N.A."/>
        </authorList>
    </citation>
    <scope>NUCLEOTIDE SEQUENCE [LARGE SCALE GENOMIC DNA]</scope>
    <source>
        <strain evidence="2 3">ATCC 53525</strain>
    </source>
</reference>
<dbReference type="RefSeq" id="WP_058851974.1">
    <property type="nucleotide sequence ID" value="NZ_LOCL01000062.1"/>
</dbReference>
<keyword evidence="3" id="KW-1185">Reference proteome</keyword>
<proteinExistence type="predicted"/>
<evidence type="ECO:0000313" key="3">
    <source>
        <dbReference type="Proteomes" id="UP000054804"/>
    </source>
</evidence>
<evidence type="ECO:0000256" key="1">
    <source>
        <dbReference type="SAM" id="MobiDB-lite"/>
    </source>
</evidence>
<feature type="compositionally biased region" description="Gly residues" evidence="1">
    <location>
        <begin position="294"/>
        <end position="303"/>
    </location>
</feature>
<name>A0A0W7WUM5_9ACTN</name>
<dbReference type="EMBL" id="LOCL01000062">
    <property type="protein sequence ID" value="KUF14236.1"/>
    <property type="molecule type" value="Genomic_DNA"/>
</dbReference>
<accession>A0A0W7WUM5</accession>
<comment type="caution">
    <text evidence="2">The sequence shown here is derived from an EMBL/GenBank/DDBJ whole genome shotgun (WGS) entry which is preliminary data.</text>
</comment>
<dbReference type="STRING" id="1765722.AT728_03235"/>
<dbReference type="OrthoDB" id="3428054at2"/>
<sequence length="303" mass="32559">MGHTRHDTMRRALRREVAGTIGLLADADDFAAMRHYASFVFDDHVTYLRQVEGLLKSRAADGRLTGIALFDPQEYAEFCAETGLDPDTSASRTRYTAELAATGPTLPYEDRPLADLLPDLVDETVRQSTWEYATMLLARIGTCADCGVDIGRAAFARASDLVMRVIGTEGPATRHLVCSVPSDGQTLLAALHVTHGTDGHPELDETEALEFTTVLAVGIALRSPGGLVMRAGDGIRDRVHGWRLQDERLHPLSAAEVFDAYCTDALSGDLIAPESGVDYCAAPDLGGDDPGEEGTTGQGGHRH</sequence>
<organism evidence="2 3">
    <name type="scientific">Streptomyces silvensis</name>
    <dbReference type="NCBI Taxonomy" id="1765722"/>
    <lineage>
        <taxon>Bacteria</taxon>
        <taxon>Bacillati</taxon>
        <taxon>Actinomycetota</taxon>
        <taxon>Actinomycetes</taxon>
        <taxon>Kitasatosporales</taxon>
        <taxon>Streptomycetaceae</taxon>
        <taxon>Streptomyces</taxon>
    </lineage>
</organism>
<protein>
    <submittedName>
        <fullName evidence="2">Uncharacterized protein</fullName>
    </submittedName>
</protein>
<dbReference type="AlphaFoldDB" id="A0A0W7WUM5"/>